<evidence type="ECO:0000256" key="2">
    <source>
        <dbReference type="ARBA" id="ARBA00022801"/>
    </source>
</evidence>
<dbReference type="GO" id="GO:0047617">
    <property type="term" value="F:fatty acyl-CoA hydrolase activity"/>
    <property type="evidence" value="ECO:0007669"/>
    <property type="project" value="InterPro"/>
</dbReference>
<keyword evidence="2 5" id="KW-0378">Hydrolase</keyword>
<protein>
    <submittedName>
        <fullName evidence="5">Acyl-CoA thioesterase-2</fullName>
        <ecNumber evidence="5">3.1.2.-</ecNumber>
    </submittedName>
</protein>
<dbReference type="EMBL" id="JACBZR010000001">
    <property type="protein sequence ID" value="NYI78357.1"/>
    <property type="molecule type" value="Genomic_DNA"/>
</dbReference>
<feature type="domain" description="Acyl-CoA thioesterase-like C-terminal" evidence="4">
    <location>
        <begin position="140"/>
        <end position="267"/>
    </location>
</feature>
<accession>A0A7Z0DNB4</accession>
<proteinExistence type="inferred from homology"/>
<dbReference type="InterPro" id="IPR049450">
    <property type="entry name" value="ACOT8-like_C"/>
</dbReference>
<dbReference type="RefSeq" id="WP_179658691.1">
    <property type="nucleotide sequence ID" value="NZ_JACBZR010000001.1"/>
</dbReference>
<gene>
    <name evidence="5" type="ORF">BJ988_003005</name>
</gene>
<dbReference type="AlphaFoldDB" id="A0A7Z0DNB4"/>
<dbReference type="Pfam" id="PF20789">
    <property type="entry name" value="4HBT_3C"/>
    <property type="match status" value="1"/>
</dbReference>
<evidence type="ECO:0000313" key="6">
    <source>
        <dbReference type="Proteomes" id="UP000564496"/>
    </source>
</evidence>
<dbReference type="CDD" id="cd03444">
    <property type="entry name" value="Thioesterase_II_repeat1"/>
    <property type="match status" value="1"/>
</dbReference>
<dbReference type="SUPFAM" id="SSF54637">
    <property type="entry name" value="Thioesterase/thiol ester dehydrase-isomerase"/>
    <property type="match status" value="2"/>
</dbReference>
<evidence type="ECO:0000313" key="5">
    <source>
        <dbReference type="EMBL" id="NYI78357.1"/>
    </source>
</evidence>
<dbReference type="InterPro" id="IPR003703">
    <property type="entry name" value="Acyl_CoA_thio"/>
</dbReference>
<feature type="domain" description="Acyl-CoA thioesterase-like N-terminal HotDog" evidence="3">
    <location>
        <begin position="43"/>
        <end position="119"/>
    </location>
</feature>
<sequence length="280" mass="30815">MTLPRGLQESSTFPDADLATLLELEQIEPDIFRANLVFEDQWHLYGGQVAAQALMAAGRTVTEERRPHSLHGYFLRPGDASIPTIFVVDRDRDGRSFSARRVVARQNGKVIFSMAASFTGGGPDLNRQAHEMPQVPAPEECRVWEIPRMFSLVGAVPPAPQGRRNSAWPSTFWARSRDGLGDSPLLNACALTYLSDVSGAVDHFETPGWDGAASLDHAVWFHHPTRVDEWLLSHYTPQTVADGRGLYTGSIFDQSGAVVASIAQEGLYQRVGYQPATRGQ</sequence>
<keyword evidence="6" id="KW-1185">Reference proteome</keyword>
<dbReference type="GO" id="GO:0009062">
    <property type="term" value="P:fatty acid catabolic process"/>
    <property type="evidence" value="ECO:0007669"/>
    <property type="project" value="TreeGrafter"/>
</dbReference>
<dbReference type="InterPro" id="IPR042171">
    <property type="entry name" value="Acyl-CoA_hotdog"/>
</dbReference>
<evidence type="ECO:0000256" key="1">
    <source>
        <dbReference type="ARBA" id="ARBA00006538"/>
    </source>
</evidence>
<evidence type="ECO:0000259" key="3">
    <source>
        <dbReference type="Pfam" id="PF13622"/>
    </source>
</evidence>
<dbReference type="Pfam" id="PF13622">
    <property type="entry name" value="4HBT_3"/>
    <property type="match status" value="1"/>
</dbReference>
<dbReference type="InterPro" id="IPR049449">
    <property type="entry name" value="TesB_ACOT8-like_N"/>
</dbReference>
<dbReference type="PANTHER" id="PTHR11066">
    <property type="entry name" value="ACYL-COA THIOESTERASE"/>
    <property type="match status" value="1"/>
</dbReference>
<dbReference type="Gene3D" id="2.40.160.210">
    <property type="entry name" value="Acyl-CoA thioesterase, double hotdog domain"/>
    <property type="match status" value="1"/>
</dbReference>
<evidence type="ECO:0000259" key="4">
    <source>
        <dbReference type="Pfam" id="PF20789"/>
    </source>
</evidence>
<dbReference type="PANTHER" id="PTHR11066:SF34">
    <property type="entry name" value="ACYL-COENZYME A THIOESTERASE 8"/>
    <property type="match status" value="1"/>
</dbReference>
<dbReference type="CDD" id="cd03445">
    <property type="entry name" value="Thioesterase_II_repeat2"/>
    <property type="match status" value="1"/>
</dbReference>
<name>A0A7Z0DNB4_9ACTN</name>
<dbReference type="Proteomes" id="UP000564496">
    <property type="component" value="Unassembled WGS sequence"/>
</dbReference>
<comment type="caution">
    <text evidence="5">The sequence shown here is derived from an EMBL/GenBank/DDBJ whole genome shotgun (WGS) entry which is preliminary data.</text>
</comment>
<dbReference type="InterPro" id="IPR029069">
    <property type="entry name" value="HotDog_dom_sf"/>
</dbReference>
<comment type="similarity">
    <text evidence="1">Belongs to the C/M/P thioester hydrolase family.</text>
</comment>
<dbReference type="EC" id="3.1.2.-" evidence="5"/>
<organism evidence="5 6">
    <name type="scientific">Nocardioides panzhihuensis</name>
    <dbReference type="NCBI Taxonomy" id="860243"/>
    <lineage>
        <taxon>Bacteria</taxon>
        <taxon>Bacillati</taxon>
        <taxon>Actinomycetota</taxon>
        <taxon>Actinomycetes</taxon>
        <taxon>Propionibacteriales</taxon>
        <taxon>Nocardioidaceae</taxon>
        <taxon>Nocardioides</taxon>
    </lineage>
</organism>
<dbReference type="GO" id="GO:0006637">
    <property type="term" value="P:acyl-CoA metabolic process"/>
    <property type="evidence" value="ECO:0007669"/>
    <property type="project" value="InterPro"/>
</dbReference>
<reference evidence="5 6" key="1">
    <citation type="submission" date="2020-07" db="EMBL/GenBank/DDBJ databases">
        <title>Sequencing the genomes of 1000 actinobacteria strains.</title>
        <authorList>
            <person name="Klenk H.-P."/>
        </authorList>
    </citation>
    <scope>NUCLEOTIDE SEQUENCE [LARGE SCALE GENOMIC DNA]</scope>
    <source>
        <strain evidence="5 6">DSM 26487</strain>
    </source>
</reference>